<proteinExistence type="predicted"/>
<evidence type="ECO:0000313" key="3">
    <source>
        <dbReference type="Proteomes" id="UP000828390"/>
    </source>
</evidence>
<sequence length="474" mass="53976">MLKGPYRLRALYVVLKKNSEECLTLGKRVAGTQLLLDKRLLPLSQLIVTINNTCRASICVAHLRKQDSIGTNLLTKFHEDRKINETCPAPSSHFHEDRTNNVASRVKNAPPLGSPVFQTNIIIFKVIQDIILTNLLTEFHEDWTINVAFRVLTRKKAPRPGGNVFKATETIFELIEDIIWTNLLTKFHEDRKINVASRVLTRFYYSHIMKNAPPSGGHVFQPTDIIRMKLLTKFHEDRTINVASRIKNTPPLGSQVFQANVTIFDIIQDIIKTNLLTKFHEDWTINVASRVLTRTHSPPPGGHVFQATITIFKLFHEDRTINVASRVKNAPPLCSHVFQANVIIFEFIQDIIKTNLLTKFHEDWTINVASRENAPPPGGHVFQATKPIFALVQDIIGMKLLTKKNAPPLGSRVFQANVTIFEDINETNLLTKFYEDWTINVASRVLTRQMLKPNNARRTTHDGRWTKGDHKSSP</sequence>
<keyword evidence="3" id="KW-1185">Reference proteome</keyword>
<name>A0A9D4FF12_DREPO</name>
<protein>
    <submittedName>
        <fullName evidence="2">Uncharacterized protein</fullName>
    </submittedName>
</protein>
<feature type="compositionally biased region" description="Basic and acidic residues" evidence="1">
    <location>
        <begin position="459"/>
        <end position="474"/>
    </location>
</feature>
<evidence type="ECO:0000256" key="1">
    <source>
        <dbReference type="SAM" id="MobiDB-lite"/>
    </source>
</evidence>
<dbReference type="EMBL" id="JAIWYP010000007">
    <property type="protein sequence ID" value="KAH3794627.1"/>
    <property type="molecule type" value="Genomic_DNA"/>
</dbReference>
<organism evidence="2 3">
    <name type="scientific">Dreissena polymorpha</name>
    <name type="common">Zebra mussel</name>
    <name type="synonym">Mytilus polymorpha</name>
    <dbReference type="NCBI Taxonomy" id="45954"/>
    <lineage>
        <taxon>Eukaryota</taxon>
        <taxon>Metazoa</taxon>
        <taxon>Spiralia</taxon>
        <taxon>Lophotrochozoa</taxon>
        <taxon>Mollusca</taxon>
        <taxon>Bivalvia</taxon>
        <taxon>Autobranchia</taxon>
        <taxon>Heteroconchia</taxon>
        <taxon>Euheterodonta</taxon>
        <taxon>Imparidentia</taxon>
        <taxon>Neoheterodontei</taxon>
        <taxon>Myida</taxon>
        <taxon>Dreissenoidea</taxon>
        <taxon>Dreissenidae</taxon>
        <taxon>Dreissena</taxon>
    </lineage>
</organism>
<dbReference type="Proteomes" id="UP000828390">
    <property type="component" value="Unassembled WGS sequence"/>
</dbReference>
<reference evidence="2" key="1">
    <citation type="journal article" date="2019" name="bioRxiv">
        <title>The Genome of the Zebra Mussel, Dreissena polymorpha: A Resource for Invasive Species Research.</title>
        <authorList>
            <person name="McCartney M.A."/>
            <person name="Auch B."/>
            <person name="Kono T."/>
            <person name="Mallez S."/>
            <person name="Zhang Y."/>
            <person name="Obille A."/>
            <person name="Becker A."/>
            <person name="Abrahante J.E."/>
            <person name="Garbe J."/>
            <person name="Badalamenti J.P."/>
            <person name="Herman A."/>
            <person name="Mangelson H."/>
            <person name="Liachko I."/>
            <person name="Sullivan S."/>
            <person name="Sone E.D."/>
            <person name="Koren S."/>
            <person name="Silverstein K.A.T."/>
            <person name="Beckman K.B."/>
            <person name="Gohl D.M."/>
        </authorList>
    </citation>
    <scope>NUCLEOTIDE SEQUENCE</scope>
    <source>
        <strain evidence="2">Duluth1</strain>
        <tissue evidence="2">Whole animal</tissue>
    </source>
</reference>
<evidence type="ECO:0000313" key="2">
    <source>
        <dbReference type="EMBL" id="KAH3794627.1"/>
    </source>
</evidence>
<accession>A0A9D4FF12</accession>
<comment type="caution">
    <text evidence="2">The sequence shown here is derived from an EMBL/GenBank/DDBJ whole genome shotgun (WGS) entry which is preliminary data.</text>
</comment>
<reference evidence="2" key="2">
    <citation type="submission" date="2020-11" db="EMBL/GenBank/DDBJ databases">
        <authorList>
            <person name="McCartney M.A."/>
            <person name="Auch B."/>
            <person name="Kono T."/>
            <person name="Mallez S."/>
            <person name="Becker A."/>
            <person name="Gohl D.M."/>
            <person name="Silverstein K.A.T."/>
            <person name="Koren S."/>
            <person name="Bechman K.B."/>
            <person name="Herman A."/>
            <person name="Abrahante J.E."/>
            <person name="Garbe J."/>
        </authorList>
    </citation>
    <scope>NUCLEOTIDE SEQUENCE</scope>
    <source>
        <strain evidence="2">Duluth1</strain>
        <tissue evidence="2">Whole animal</tissue>
    </source>
</reference>
<gene>
    <name evidence="2" type="ORF">DPMN_148164</name>
</gene>
<dbReference type="AlphaFoldDB" id="A0A9D4FF12"/>
<feature type="region of interest" description="Disordered" evidence="1">
    <location>
        <begin position="452"/>
        <end position="474"/>
    </location>
</feature>